<protein>
    <submittedName>
        <fullName evidence="1">Defensin beta 44</fullName>
    </submittedName>
</protein>
<evidence type="ECO:0000313" key="1">
    <source>
        <dbReference type="Ensembl" id="ENSRNOP00000055979.2"/>
    </source>
</evidence>
<dbReference type="STRING" id="10116.ENSRNOP00000055979"/>
<dbReference type="OMA" id="WVAFCHN"/>
<dbReference type="RGD" id="1562179">
    <property type="gene designation" value="Defb44"/>
</dbReference>
<dbReference type="InterPro" id="IPR035307">
    <property type="entry name" value="DEFB136/42"/>
</dbReference>
<dbReference type="GeneTree" id="ENSGT00390000001862"/>
<keyword evidence="2" id="KW-1185">Reference proteome</keyword>
<evidence type="ECO:0000313" key="3">
    <source>
        <dbReference type="RGD" id="1562179"/>
    </source>
</evidence>
<dbReference type="Proteomes" id="UP000002494">
    <property type="component" value="Chromosome 15"/>
</dbReference>
<dbReference type="eggNOG" id="ENOG502R7G8">
    <property type="taxonomic scope" value="Eukaryota"/>
</dbReference>
<reference evidence="1" key="3">
    <citation type="submission" date="2025-09" db="UniProtKB">
        <authorList>
            <consortium name="Ensembl"/>
        </authorList>
    </citation>
    <scope>IDENTIFICATION</scope>
    <source>
        <strain evidence="1">Brown Norway</strain>
    </source>
</reference>
<dbReference type="PANTHER" id="PTHR39413:SF1">
    <property type="entry name" value="DEFENSIN BETA 136"/>
    <property type="match status" value="1"/>
</dbReference>
<sequence>MLRAFCFLNPKLGSPWKSEPESRPSLYTRLPNSCLGSSSTTPFTAMDLHLLCLLLFLVTSLPEGYCVIGNSGVSFKPCTSEGGYCFFGCKLGWIWITYCNNIMSCCKKDTKHSLPQTKGV</sequence>
<dbReference type="HOGENOM" id="CLU_198474_0_0_1"/>
<name>A0ABZ3NNG0_RAT</name>
<accession>A0ABZ3NNG0</accession>
<evidence type="ECO:0000313" key="2">
    <source>
        <dbReference type="Proteomes" id="UP000002494"/>
    </source>
</evidence>
<proteinExistence type="predicted"/>
<reference evidence="1" key="2">
    <citation type="submission" date="2025-08" db="UniProtKB">
        <authorList>
            <consortium name="Ensembl"/>
        </authorList>
    </citation>
    <scope>IDENTIFICATION</scope>
    <source>
        <strain evidence="1">Brown Norway</strain>
    </source>
</reference>
<dbReference type="Pfam" id="PF17333">
    <property type="entry name" value="DEFB136"/>
    <property type="match status" value="1"/>
</dbReference>
<reference evidence="1" key="1">
    <citation type="submission" date="2024-01" db="EMBL/GenBank/DDBJ databases">
        <title>GRCr8: a new rat reference genome assembly contstructed from accurate long reads and long range scaffolding.</title>
        <authorList>
            <person name="Doris P.A."/>
            <person name="Kalbfleisch T."/>
            <person name="Li K."/>
            <person name="Howe K."/>
            <person name="Wood J."/>
        </authorList>
    </citation>
    <scope>NUCLEOTIDE SEQUENCE [LARGE SCALE GENOMIC DNA]</scope>
    <source>
        <strain evidence="1">Brown Norway</strain>
    </source>
</reference>
<dbReference type="PANTHER" id="PTHR39413">
    <property type="entry name" value="BETA-DEFENSIN 136"/>
    <property type="match status" value="1"/>
</dbReference>
<organism evidence="1 2">
    <name type="scientific">Rattus norvegicus</name>
    <name type="common">Rat</name>
    <dbReference type="NCBI Taxonomy" id="10116"/>
    <lineage>
        <taxon>Eukaryota</taxon>
        <taxon>Metazoa</taxon>
        <taxon>Chordata</taxon>
        <taxon>Craniata</taxon>
        <taxon>Vertebrata</taxon>
        <taxon>Euteleostomi</taxon>
        <taxon>Mammalia</taxon>
        <taxon>Eutheria</taxon>
        <taxon>Euarchontoglires</taxon>
        <taxon>Glires</taxon>
        <taxon>Rodentia</taxon>
        <taxon>Myomorpha</taxon>
        <taxon>Muroidea</taxon>
        <taxon>Muridae</taxon>
        <taxon>Murinae</taxon>
        <taxon>Rattus</taxon>
    </lineage>
</organism>
<gene>
    <name evidence="1 3" type="primary">Defb44</name>
</gene>
<dbReference type="PaxDb" id="10116-ENSRNOP00000055979"/>
<dbReference type="Ensembl" id="ENSRNOT00000059209.3">
    <property type="protein sequence ID" value="ENSRNOP00000055979.2"/>
    <property type="gene ID" value="ENSRNOG00000038757.3"/>
</dbReference>